<dbReference type="SMART" id="SM00984">
    <property type="entry name" value="UDPG_MGDP_dh_C"/>
    <property type="match status" value="1"/>
</dbReference>
<comment type="caution">
    <text evidence="6">The sequence shown here is derived from an EMBL/GenBank/DDBJ whole genome shotgun (WGS) entry which is preliminary data.</text>
</comment>
<evidence type="ECO:0000256" key="3">
    <source>
        <dbReference type="ARBA" id="ARBA00023027"/>
    </source>
</evidence>
<evidence type="ECO:0000256" key="1">
    <source>
        <dbReference type="ARBA" id="ARBA00006601"/>
    </source>
</evidence>
<evidence type="ECO:0000313" key="7">
    <source>
        <dbReference type="Proteomes" id="UP000268372"/>
    </source>
</evidence>
<dbReference type="PANTHER" id="PTHR43491">
    <property type="entry name" value="UDP-N-ACETYL-D-MANNOSAMINE DEHYDROGENASE"/>
    <property type="match status" value="1"/>
</dbReference>
<dbReference type="PIRSF" id="PIRSF000124">
    <property type="entry name" value="UDPglc_GDPman_dh"/>
    <property type="match status" value="1"/>
</dbReference>
<dbReference type="InterPro" id="IPR028359">
    <property type="entry name" value="UDP_ManNAc/GlcNAc_DH"/>
</dbReference>
<keyword evidence="3" id="KW-0520">NAD</keyword>
<dbReference type="PIRSF" id="PIRSF500136">
    <property type="entry name" value="UDP_ManNAc_DH"/>
    <property type="match status" value="1"/>
</dbReference>
<accession>A0A3P1ATQ5</accession>
<dbReference type="InterPro" id="IPR014026">
    <property type="entry name" value="UDP-Glc/GDP-Man_DH_dimer"/>
</dbReference>
<keyword evidence="2" id="KW-0560">Oxidoreductase</keyword>
<dbReference type="InterPro" id="IPR036291">
    <property type="entry name" value="NAD(P)-bd_dom_sf"/>
</dbReference>
<organism evidence="6 7">
    <name type="scientific">Paenimyroides viscosum</name>
    <dbReference type="NCBI Taxonomy" id="2488729"/>
    <lineage>
        <taxon>Bacteria</taxon>
        <taxon>Pseudomonadati</taxon>
        <taxon>Bacteroidota</taxon>
        <taxon>Flavobacteriia</taxon>
        <taxon>Flavobacteriales</taxon>
        <taxon>Flavobacteriaceae</taxon>
        <taxon>Paenimyroides</taxon>
    </lineage>
</organism>
<dbReference type="InterPro" id="IPR008927">
    <property type="entry name" value="6-PGluconate_DH-like_C_sf"/>
</dbReference>
<proteinExistence type="inferred from homology"/>
<dbReference type="OrthoDB" id="9803238at2"/>
<dbReference type="InterPro" id="IPR001732">
    <property type="entry name" value="UDP-Glc/GDP-Man_DH_N"/>
</dbReference>
<name>A0A3P1ATQ5_9FLAO</name>
<dbReference type="SUPFAM" id="SSF48179">
    <property type="entry name" value="6-phosphogluconate dehydrogenase C-terminal domain-like"/>
    <property type="match status" value="1"/>
</dbReference>
<dbReference type="EMBL" id="RQTJ01000029">
    <property type="protein sequence ID" value="RRA92294.1"/>
    <property type="molecule type" value="Genomic_DNA"/>
</dbReference>
<gene>
    <name evidence="6" type="ORF">EG242_11495</name>
</gene>
<dbReference type="GO" id="GO:0016616">
    <property type="term" value="F:oxidoreductase activity, acting on the CH-OH group of donors, NAD or NADP as acceptor"/>
    <property type="evidence" value="ECO:0007669"/>
    <property type="project" value="InterPro"/>
</dbReference>
<evidence type="ECO:0000256" key="4">
    <source>
        <dbReference type="PIRNR" id="PIRNR000124"/>
    </source>
</evidence>
<keyword evidence="7" id="KW-1185">Reference proteome</keyword>
<dbReference type="Pfam" id="PF03721">
    <property type="entry name" value="UDPG_MGDP_dh_N"/>
    <property type="match status" value="1"/>
</dbReference>
<dbReference type="InterPro" id="IPR014027">
    <property type="entry name" value="UDP-Glc/GDP-Man_DH_C"/>
</dbReference>
<dbReference type="Pfam" id="PF00984">
    <property type="entry name" value="UDPG_MGDP_dh"/>
    <property type="match status" value="1"/>
</dbReference>
<evidence type="ECO:0000313" key="6">
    <source>
        <dbReference type="EMBL" id="RRA92294.1"/>
    </source>
</evidence>
<reference evidence="6 7" key="1">
    <citation type="submission" date="2018-11" db="EMBL/GenBank/DDBJ databases">
        <title>Flavobacterium sp. nov., YIM 102796 draft genome.</title>
        <authorList>
            <person name="Li G."/>
            <person name="Jiang Y."/>
        </authorList>
    </citation>
    <scope>NUCLEOTIDE SEQUENCE [LARGE SCALE GENOMIC DNA]</scope>
    <source>
        <strain evidence="6 7">YIM 102796</strain>
    </source>
</reference>
<sequence>MEKEYKIAVIGLGYVGLPLSVLFAQKYAVIGYDINETRIKELRQSVDVTNEVSEVDLKKVLLPENHLSNKGTGLYFSSSQDELRQANYYIITVPTPVDKNNSPDLTSLKKASQLVGKVLKKGDVVVYESTVYPGVTEEECVPVLEEVSGLKFNVDFFAGYSPERVNPGDKQRTIDKIIKVTSGSTPETASHVDALYRSVITAGTHKAPSIKVAEAAKVIENAQRDINIAFVNELSKIFALMDIDTNAVLQAARTKWNFMPFQPGLVGGHCIGVDPFYLAQKAQQVGYHSELILTARRLNDSMGSFVASQVVKLMIKNDIKIKDANVLVLGVTFKENCPDMRNSKVWDVVDGLNDYGCKVTVYDPWVDWRKRKINTSVKVVEHLSKANYHAAVLAVGHQQFLELNLRDLLEPNAVIYDVKGVLTETVEGRL</sequence>
<evidence type="ECO:0000259" key="5">
    <source>
        <dbReference type="SMART" id="SM00984"/>
    </source>
</evidence>
<comment type="similarity">
    <text evidence="1 4">Belongs to the UDP-glucose/GDP-mannose dehydrogenase family.</text>
</comment>
<dbReference type="Proteomes" id="UP000268372">
    <property type="component" value="Unassembled WGS sequence"/>
</dbReference>
<protein>
    <submittedName>
        <fullName evidence="6">Nucleotide sugar dehydrogenase</fullName>
    </submittedName>
</protein>
<dbReference type="GO" id="GO:0000271">
    <property type="term" value="P:polysaccharide biosynthetic process"/>
    <property type="evidence" value="ECO:0007669"/>
    <property type="project" value="InterPro"/>
</dbReference>
<dbReference type="PANTHER" id="PTHR43491:SF2">
    <property type="entry name" value="UDP-N-ACETYL-D-MANNOSAMINE DEHYDROGENASE"/>
    <property type="match status" value="1"/>
</dbReference>
<dbReference type="NCBIfam" id="TIGR03026">
    <property type="entry name" value="NDP-sugDHase"/>
    <property type="match status" value="1"/>
</dbReference>
<evidence type="ECO:0000256" key="2">
    <source>
        <dbReference type="ARBA" id="ARBA00023002"/>
    </source>
</evidence>
<dbReference type="GO" id="GO:0051287">
    <property type="term" value="F:NAD binding"/>
    <property type="evidence" value="ECO:0007669"/>
    <property type="project" value="InterPro"/>
</dbReference>
<dbReference type="InterPro" id="IPR036220">
    <property type="entry name" value="UDP-Glc/GDP-Man_DH_C_sf"/>
</dbReference>
<dbReference type="AlphaFoldDB" id="A0A3P1ATQ5"/>
<dbReference type="GO" id="GO:0016628">
    <property type="term" value="F:oxidoreductase activity, acting on the CH-CH group of donors, NAD or NADP as acceptor"/>
    <property type="evidence" value="ECO:0007669"/>
    <property type="project" value="InterPro"/>
</dbReference>
<feature type="domain" description="UDP-glucose/GDP-mannose dehydrogenase C-terminal" evidence="5">
    <location>
        <begin position="327"/>
        <end position="424"/>
    </location>
</feature>
<dbReference type="SUPFAM" id="SSF52413">
    <property type="entry name" value="UDP-glucose/GDP-mannose dehydrogenase C-terminal domain"/>
    <property type="match status" value="1"/>
</dbReference>
<dbReference type="RefSeq" id="WP_124900015.1">
    <property type="nucleotide sequence ID" value="NZ_RQTJ01000029.1"/>
</dbReference>
<dbReference type="InterPro" id="IPR017476">
    <property type="entry name" value="UDP-Glc/GDP-Man"/>
</dbReference>
<dbReference type="SUPFAM" id="SSF51735">
    <property type="entry name" value="NAD(P)-binding Rossmann-fold domains"/>
    <property type="match status" value="1"/>
</dbReference>
<dbReference type="Gene3D" id="3.40.50.720">
    <property type="entry name" value="NAD(P)-binding Rossmann-like Domain"/>
    <property type="match status" value="2"/>
</dbReference>
<dbReference type="Pfam" id="PF03720">
    <property type="entry name" value="UDPG_MGDP_dh_C"/>
    <property type="match status" value="1"/>
</dbReference>